<evidence type="ECO:0000256" key="4">
    <source>
        <dbReference type="ARBA" id="ARBA00022574"/>
    </source>
</evidence>
<gene>
    <name evidence="11" type="ORF">WH47_02928</name>
</gene>
<evidence type="ECO:0000256" key="9">
    <source>
        <dbReference type="SAM" id="MobiDB-lite"/>
    </source>
</evidence>
<name>A0A0L7QY49_9HYME</name>
<dbReference type="Gene3D" id="2.130.10.10">
    <property type="entry name" value="YVTN repeat-like/Quinoprotein amine dehydrogenase"/>
    <property type="match status" value="1"/>
</dbReference>
<feature type="compositionally biased region" description="Polar residues" evidence="9">
    <location>
        <begin position="155"/>
        <end position="167"/>
    </location>
</feature>
<keyword evidence="2" id="KW-0690">Ribosome biogenesis</keyword>
<dbReference type="SMART" id="SM00320">
    <property type="entry name" value="WD40"/>
    <property type="match status" value="7"/>
</dbReference>
<dbReference type="AlphaFoldDB" id="A0A0L7QY49"/>
<dbReference type="GO" id="GO:0043021">
    <property type="term" value="F:ribonucleoprotein complex binding"/>
    <property type="evidence" value="ECO:0007669"/>
    <property type="project" value="TreeGrafter"/>
</dbReference>
<dbReference type="InterPro" id="IPR001680">
    <property type="entry name" value="WD40_rpt"/>
</dbReference>
<feature type="compositionally biased region" description="Polar residues" evidence="9">
    <location>
        <begin position="107"/>
        <end position="118"/>
    </location>
</feature>
<dbReference type="Proteomes" id="UP000053825">
    <property type="component" value="Unassembled WGS sequence"/>
</dbReference>
<dbReference type="Pfam" id="PF00400">
    <property type="entry name" value="WD40"/>
    <property type="match status" value="3"/>
</dbReference>
<dbReference type="EMBL" id="KQ414695">
    <property type="protein sequence ID" value="KOC63532.1"/>
    <property type="molecule type" value="Genomic_DNA"/>
</dbReference>
<protein>
    <submittedName>
        <fullName evidence="11">Ribosome biogenesis protein BOP1 like protein</fullName>
    </submittedName>
</protein>
<evidence type="ECO:0000256" key="1">
    <source>
        <dbReference type="ARBA" id="ARBA00004604"/>
    </source>
</evidence>
<feature type="compositionally biased region" description="Basic and acidic residues" evidence="9">
    <location>
        <begin position="137"/>
        <end position="154"/>
    </location>
</feature>
<dbReference type="SUPFAM" id="SSF50978">
    <property type="entry name" value="WD40 repeat-like"/>
    <property type="match status" value="1"/>
</dbReference>
<dbReference type="GO" id="GO:0030687">
    <property type="term" value="C:preribosome, large subunit precursor"/>
    <property type="evidence" value="ECO:0007669"/>
    <property type="project" value="TreeGrafter"/>
</dbReference>
<dbReference type="InterPro" id="IPR019775">
    <property type="entry name" value="WD40_repeat_CS"/>
</dbReference>
<dbReference type="InterPro" id="IPR015943">
    <property type="entry name" value="WD40/YVTN_repeat-like_dom_sf"/>
</dbReference>
<keyword evidence="4 8" id="KW-0853">WD repeat</keyword>
<dbReference type="PROSITE" id="PS50082">
    <property type="entry name" value="WD_REPEATS_2"/>
    <property type="match status" value="1"/>
</dbReference>
<feature type="compositionally biased region" description="Acidic residues" evidence="9">
    <location>
        <begin position="66"/>
        <end position="76"/>
    </location>
</feature>
<proteinExistence type="inferred from homology"/>
<dbReference type="HAMAP" id="MF_03027">
    <property type="entry name" value="BOP1"/>
    <property type="match status" value="1"/>
</dbReference>
<keyword evidence="12" id="KW-1185">Reference proteome</keyword>
<organism evidence="11 12">
    <name type="scientific">Habropoda laboriosa</name>
    <dbReference type="NCBI Taxonomy" id="597456"/>
    <lineage>
        <taxon>Eukaryota</taxon>
        <taxon>Metazoa</taxon>
        <taxon>Ecdysozoa</taxon>
        <taxon>Arthropoda</taxon>
        <taxon>Hexapoda</taxon>
        <taxon>Insecta</taxon>
        <taxon>Pterygota</taxon>
        <taxon>Neoptera</taxon>
        <taxon>Endopterygota</taxon>
        <taxon>Hymenoptera</taxon>
        <taxon>Apocrita</taxon>
        <taxon>Aculeata</taxon>
        <taxon>Apoidea</taxon>
        <taxon>Anthophila</taxon>
        <taxon>Apidae</taxon>
        <taxon>Habropoda</taxon>
    </lineage>
</organism>
<dbReference type="InterPro" id="IPR012953">
    <property type="entry name" value="BOP1_N_dom"/>
</dbReference>
<reference evidence="11 12" key="1">
    <citation type="submission" date="2015-07" db="EMBL/GenBank/DDBJ databases">
        <title>The genome of Habropoda laboriosa.</title>
        <authorList>
            <person name="Pan H."/>
            <person name="Kapheim K."/>
        </authorList>
    </citation>
    <scope>NUCLEOTIDE SEQUENCE [LARGE SCALE GENOMIC DNA]</scope>
    <source>
        <strain evidence="11">0110345459</strain>
    </source>
</reference>
<feature type="region of interest" description="Disordered" evidence="9">
    <location>
        <begin position="132"/>
        <end position="186"/>
    </location>
</feature>
<keyword evidence="6" id="KW-0539">Nucleus</keyword>
<dbReference type="STRING" id="597456.A0A0L7QY49"/>
<accession>A0A0L7QY49</accession>
<comment type="function">
    <text evidence="7">Component of the PeBoW complex, which is required for maturation of 28S and 5.8S ribosomal RNAs and formation of the 60S ribosome.</text>
</comment>
<feature type="repeat" description="WD" evidence="8">
    <location>
        <begin position="474"/>
        <end position="515"/>
    </location>
</feature>
<dbReference type="Pfam" id="PF08145">
    <property type="entry name" value="BOP1NT"/>
    <property type="match status" value="1"/>
</dbReference>
<evidence type="ECO:0000256" key="5">
    <source>
        <dbReference type="ARBA" id="ARBA00022737"/>
    </source>
</evidence>
<evidence type="ECO:0000313" key="11">
    <source>
        <dbReference type="EMBL" id="KOC63532.1"/>
    </source>
</evidence>
<evidence type="ECO:0000259" key="10">
    <source>
        <dbReference type="SMART" id="SM01035"/>
    </source>
</evidence>
<evidence type="ECO:0000256" key="2">
    <source>
        <dbReference type="ARBA" id="ARBA00022517"/>
    </source>
</evidence>
<feature type="compositionally biased region" description="Acidic residues" evidence="9">
    <location>
        <begin position="42"/>
        <end position="58"/>
    </location>
</feature>
<comment type="subcellular location">
    <subcellularLocation>
        <location evidence="1">Nucleus</location>
        <location evidence="1">Nucleolus</location>
    </subcellularLocation>
</comment>
<dbReference type="InterPro" id="IPR028598">
    <property type="entry name" value="BOP1/Erb1"/>
</dbReference>
<keyword evidence="5" id="KW-0677">Repeat</keyword>
<evidence type="ECO:0000256" key="3">
    <source>
        <dbReference type="ARBA" id="ARBA00022552"/>
    </source>
</evidence>
<evidence type="ECO:0000256" key="7">
    <source>
        <dbReference type="ARBA" id="ARBA00055102"/>
    </source>
</evidence>
<evidence type="ECO:0000256" key="6">
    <source>
        <dbReference type="ARBA" id="ARBA00023242"/>
    </source>
</evidence>
<dbReference type="PROSITE" id="PS50294">
    <property type="entry name" value="WD_REPEATS_REGION"/>
    <property type="match status" value="1"/>
</dbReference>
<feature type="domain" description="BOP1 N-terminal" evidence="10">
    <location>
        <begin position="201"/>
        <end position="467"/>
    </location>
</feature>
<evidence type="ECO:0000313" key="12">
    <source>
        <dbReference type="Proteomes" id="UP000053825"/>
    </source>
</evidence>
<evidence type="ECO:0000256" key="8">
    <source>
        <dbReference type="PROSITE-ProRule" id="PRU00221"/>
    </source>
</evidence>
<feature type="region of interest" description="Disordered" evidence="9">
    <location>
        <begin position="1"/>
        <end position="120"/>
    </location>
</feature>
<sequence>DSGTEDLLLTEVNNNDESTDEEADENENVPESDTEKDPIAFESDDDKDELNFESDSDSDDRGLDADYSETDDENSSLDESSINEILGERSSVTISTLKPSKLKTKNNESSAFNSNNTNKVDKLNKLINSKIMQESKMQSEKSVKSKKDAEKSKQDTVSSTSNENAFNDKTVANHPVDEYEYDSSDEEDIRNTVGNIPMKWYNNYDHIGYNWDGKKIIKPQKGDQLDNFLKRMEDPEFWRTIKDLQTGQDIVLSEADIDLITRIQKRKIPDATFNEYAPWIEWFTSEVIKTPLRKFPEHKRSFLPSKSEAKKVSKLVHALKMGWIKSTAELEKERQQKKNEPQFYMLWQSDDQAEEMRRIHKHIPAPKRHLPGHAESYNPPPEYLFDKKELKEWTKLQTAPWKRKLHFIPQKYNSLREVPSYPKYIKERFQRCLDLYLCPRALKMRLTIEPEALVPQLPSPKDLQPFPTTMSMVFKGHVDMVRSITVEPMGQYIASGGDDMNLKIWEIATGRCVKTILCGGIIRCVAWCPNQSLSLIAVAAEKKVLLINPGVGDHLITSKANQLLEIIPQNDIIVSERVKTVVEWKQAESEHWTNGIRIILNHFKVVKQVTWHGKGDYFATVMPDGQNRSVLINQLSKRRSQLPFTRSKGLIQCVLFHPIRPYLFVATQRNVRIYDLVKQEMIKKLLSNSQWISSMTIHPGGDNILVGTYDRKMLWFDIDLSTKPYQTLRLHGTGVRGVAFHKRYPLFASGADDKSLIVSHGMVYNDLLKNPLIVPLKRLCNHESYNDFGILDVIFHPIQPWVFSAGADSTIRMYT</sequence>
<dbReference type="PROSITE" id="PS00678">
    <property type="entry name" value="WD_REPEATS_1"/>
    <property type="match status" value="1"/>
</dbReference>
<dbReference type="OrthoDB" id="5571054at2759"/>
<dbReference type="SMART" id="SM01035">
    <property type="entry name" value="BOP1NT"/>
    <property type="match status" value="1"/>
</dbReference>
<dbReference type="PANTHER" id="PTHR17605">
    <property type="entry name" value="RIBOSOME BIOGENESIS PROTEIN BOP1 BLOCK OF PROLIFERATION 1 PROTEIN"/>
    <property type="match status" value="1"/>
</dbReference>
<dbReference type="InterPro" id="IPR036322">
    <property type="entry name" value="WD40_repeat_dom_sf"/>
</dbReference>
<keyword evidence="3" id="KW-0698">rRNA processing</keyword>
<dbReference type="FunFam" id="2.130.10.10:FF:000061">
    <property type="entry name" value="Ribosome biogenesis protein BOP1 homolog"/>
    <property type="match status" value="1"/>
</dbReference>
<feature type="compositionally biased region" description="Acidic residues" evidence="9">
    <location>
        <begin position="17"/>
        <end position="32"/>
    </location>
</feature>
<dbReference type="PANTHER" id="PTHR17605:SF0">
    <property type="entry name" value="RIBOSOME BIOGENESIS PROTEIN BOP1"/>
    <property type="match status" value="1"/>
</dbReference>
<feature type="non-terminal residue" evidence="11">
    <location>
        <position position="1"/>
    </location>
</feature>
<dbReference type="GO" id="GO:0000463">
    <property type="term" value="P:maturation of LSU-rRNA from tricistronic rRNA transcript (SSU-rRNA, 5.8S rRNA, LSU-rRNA)"/>
    <property type="evidence" value="ECO:0007669"/>
    <property type="project" value="TreeGrafter"/>
</dbReference>
<dbReference type="GO" id="GO:0070545">
    <property type="term" value="C:PeBoW complex"/>
    <property type="evidence" value="ECO:0007669"/>
    <property type="project" value="TreeGrafter"/>
</dbReference>